<dbReference type="Proteomes" id="UP001558713">
    <property type="component" value="Unassembled WGS sequence"/>
</dbReference>
<keyword evidence="3" id="KW-1185">Reference proteome</keyword>
<dbReference type="Gene3D" id="3.80.10.10">
    <property type="entry name" value="Ribonuclease Inhibitor"/>
    <property type="match status" value="1"/>
</dbReference>
<dbReference type="SUPFAM" id="SSF81383">
    <property type="entry name" value="F-box domain"/>
    <property type="match status" value="1"/>
</dbReference>
<evidence type="ECO:0000313" key="3">
    <source>
        <dbReference type="Proteomes" id="UP001558713"/>
    </source>
</evidence>
<dbReference type="AlphaFoldDB" id="A0ABD0Z0V2"/>
<dbReference type="Pfam" id="PF12937">
    <property type="entry name" value="F-box-like"/>
    <property type="match status" value="1"/>
</dbReference>
<dbReference type="SUPFAM" id="SSF52047">
    <property type="entry name" value="RNI-like"/>
    <property type="match status" value="1"/>
</dbReference>
<name>A0ABD0Z0V2_CARAN</name>
<protein>
    <submittedName>
        <fullName evidence="2">F-box protein</fullName>
    </submittedName>
</protein>
<dbReference type="PANTHER" id="PTHR38926:SF2">
    <property type="entry name" value="F-BOX_LRR-REPEAT PROTEIN 21-RELATED"/>
    <property type="match status" value="1"/>
</dbReference>
<comment type="caution">
    <text evidence="2">The sequence shown here is derived from an EMBL/GenBank/DDBJ whole genome shotgun (WGS) entry which is preliminary data.</text>
</comment>
<dbReference type="Gene3D" id="1.20.1280.50">
    <property type="match status" value="1"/>
</dbReference>
<evidence type="ECO:0000313" key="2">
    <source>
        <dbReference type="EMBL" id="KAL1188344.1"/>
    </source>
</evidence>
<feature type="domain" description="F-box" evidence="1">
    <location>
        <begin position="6"/>
        <end position="53"/>
    </location>
</feature>
<proteinExistence type="predicted"/>
<dbReference type="PROSITE" id="PS50181">
    <property type="entry name" value="FBOX"/>
    <property type="match status" value="1"/>
</dbReference>
<organism evidence="2 3">
    <name type="scientific">Cardamine amara subsp. amara</name>
    <dbReference type="NCBI Taxonomy" id="228776"/>
    <lineage>
        <taxon>Eukaryota</taxon>
        <taxon>Viridiplantae</taxon>
        <taxon>Streptophyta</taxon>
        <taxon>Embryophyta</taxon>
        <taxon>Tracheophyta</taxon>
        <taxon>Spermatophyta</taxon>
        <taxon>Magnoliopsida</taxon>
        <taxon>eudicotyledons</taxon>
        <taxon>Gunneridae</taxon>
        <taxon>Pentapetalae</taxon>
        <taxon>rosids</taxon>
        <taxon>malvids</taxon>
        <taxon>Brassicales</taxon>
        <taxon>Brassicaceae</taxon>
        <taxon>Cardamineae</taxon>
        <taxon>Cardamine</taxon>
    </lineage>
</organism>
<accession>A0ABD0Z0V2</accession>
<reference evidence="2 3" key="1">
    <citation type="submission" date="2024-04" db="EMBL/GenBank/DDBJ databases">
        <title>Genome assembly C_amara_ONT_v2.</title>
        <authorList>
            <person name="Yant L."/>
            <person name="Moore C."/>
            <person name="Slenker M."/>
        </authorList>
    </citation>
    <scope>NUCLEOTIDE SEQUENCE [LARGE SCALE GENOMIC DNA]</scope>
    <source>
        <tissue evidence="2">Leaf</tissue>
    </source>
</reference>
<dbReference type="InterPro" id="IPR001810">
    <property type="entry name" value="F-box_dom"/>
</dbReference>
<evidence type="ECO:0000259" key="1">
    <source>
        <dbReference type="PROSITE" id="PS50181"/>
    </source>
</evidence>
<sequence length="196" mass="22859">MKRKKQINLEELPPELTSSILLRLGAFEILETAQKVCRSWRRVCKDPSMWRKINIQIPRNIETLKYDTEVICRNAVDRSQGGLLEIDIDGFVTGSLLTYITDRSSYLRSLGLQVCYPMKRKVLVNAVSKLPLLEELEVSYSWTKLNLKAIGYSCPHLKTLKLNCSSYERSRRKFDADTPPPAYWEQTNKHWLRRHS</sequence>
<dbReference type="InterPro" id="IPR036047">
    <property type="entry name" value="F-box-like_dom_sf"/>
</dbReference>
<gene>
    <name evidence="2" type="ORF">V5N11_031719</name>
</gene>
<dbReference type="CDD" id="cd22164">
    <property type="entry name" value="F-box_AtSKIP19-like"/>
    <property type="match status" value="1"/>
</dbReference>
<dbReference type="PANTHER" id="PTHR38926">
    <property type="entry name" value="F-BOX DOMAIN CONTAINING PROTEIN, EXPRESSED"/>
    <property type="match status" value="1"/>
</dbReference>
<dbReference type="SMART" id="SM00256">
    <property type="entry name" value="FBOX"/>
    <property type="match status" value="1"/>
</dbReference>
<dbReference type="EMBL" id="JBANAX010000926">
    <property type="protein sequence ID" value="KAL1188344.1"/>
    <property type="molecule type" value="Genomic_DNA"/>
</dbReference>
<dbReference type="InterPro" id="IPR032675">
    <property type="entry name" value="LRR_dom_sf"/>
</dbReference>